<feature type="transmembrane region" description="Helical" evidence="7">
    <location>
        <begin position="274"/>
        <end position="294"/>
    </location>
</feature>
<reference evidence="8" key="2">
    <citation type="submission" date="2023-10" db="EMBL/GenBank/DDBJ databases">
        <authorList>
            <person name="Khurajog B."/>
        </authorList>
    </citation>
    <scope>NUCLEOTIDE SEQUENCE</scope>
    <source>
        <strain evidence="8">BF9</strain>
    </source>
</reference>
<keyword evidence="6" id="KW-0175">Coiled coil</keyword>
<dbReference type="InterPro" id="IPR045863">
    <property type="entry name" value="CorA_TM1_TM2"/>
</dbReference>
<dbReference type="RefSeq" id="WP_008842249.1">
    <property type="nucleotide sequence ID" value="NZ_CAKMBA010000005.1"/>
</dbReference>
<feature type="coiled-coil region" evidence="6">
    <location>
        <begin position="127"/>
        <end position="166"/>
    </location>
</feature>
<accession>A0AAP3U285</accession>
<dbReference type="AlphaFoldDB" id="A0AAP3U285"/>
<evidence type="ECO:0000256" key="2">
    <source>
        <dbReference type="ARBA" id="ARBA00009765"/>
    </source>
</evidence>
<dbReference type="InterPro" id="IPR047199">
    <property type="entry name" value="CorA-like"/>
</dbReference>
<dbReference type="PANTHER" id="PTHR47891">
    <property type="entry name" value="TRANSPORTER-RELATED"/>
    <property type="match status" value="1"/>
</dbReference>
<sequence>MPNHHVQLKIETFTSVDSLNNLIQKHQWPATITAGLQTPEVFPRTMRFKHGEDEIAYLIAVCNLAPTDNILDSQVLLDPLIIVSEPEQLTFLVHEESASATEIQQLYETTLFNSNEGLIACFLLKIYSNYRVKLAHIKEQLEEIEAQSTETTKNEYLIEIKNIKKEAVILEHTLDTQHQALERLFKLAEFTDNLADEAMIYNIKTAERQITKLIAIYRDLIEAISGLFTDIMSNHLNHLMKYLDSAALVISVPSLIAGLWGMNTGGLPGEHTKFGFLMMIIVSLVLALITWRILRSKKYND</sequence>
<evidence type="ECO:0000256" key="7">
    <source>
        <dbReference type="SAM" id="Phobius"/>
    </source>
</evidence>
<evidence type="ECO:0000313" key="9">
    <source>
        <dbReference type="Proteomes" id="UP001280897"/>
    </source>
</evidence>
<evidence type="ECO:0000256" key="4">
    <source>
        <dbReference type="ARBA" id="ARBA00022989"/>
    </source>
</evidence>
<comment type="caution">
    <text evidence="8">The sequence shown here is derived from an EMBL/GenBank/DDBJ whole genome shotgun (WGS) entry which is preliminary data.</text>
</comment>
<keyword evidence="5 7" id="KW-0472">Membrane</keyword>
<dbReference type="PANTHER" id="PTHR47891:SF1">
    <property type="entry name" value="CORA-MAGNESIUM AND COBALT TRANSPORTER"/>
    <property type="match status" value="1"/>
</dbReference>
<organism evidence="8 9">
    <name type="scientific">Pediococcus acidilactici</name>
    <dbReference type="NCBI Taxonomy" id="1254"/>
    <lineage>
        <taxon>Bacteria</taxon>
        <taxon>Bacillati</taxon>
        <taxon>Bacillota</taxon>
        <taxon>Bacilli</taxon>
        <taxon>Lactobacillales</taxon>
        <taxon>Lactobacillaceae</taxon>
        <taxon>Pediococcus</taxon>
        <taxon>Pediococcus acidilactici group</taxon>
    </lineage>
</organism>
<dbReference type="SUPFAM" id="SSF144083">
    <property type="entry name" value="Magnesium transport protein CorA, transmembrane region"/>
    <property type="match status" value="1"/>
</dbReference>
<dbReference type="GeneID" id="57364997"/>
<dbReference type="Proteomes" id="UP001280897">
    <property type="component" value="Unassembled WGS sequence"/>
</dbReference>
<keyword evidence="4 7" id="KW-1133">Transmembrane helix</keyword>
<evidence type="ECO:0000256" key="6">
    <source>
        <dbReference type="SAM" id="Coils"/>
    </source>
</evidence>
<dbReference type="Gene3D" id="1.20.58.340">
    <property type="entry name" value="Magnesium transport protein CorA, transmembrane region"/>
    <property type="match status" value="2"/>
</dbReference>
<dbReference type="EMBL" id="JAWJAV010000005">
    <property type="protein sequence ID" value="MDV2621831.1"/>
    <property type="molecule type" value="Genomic_DNA"/>
</dbReference>
<evidence type="ECO:0000313" key="8">
    <source>
        <dbReference type="EMBL" id="MDV2621831.1"/>
    </source>
</evidence>
<reference evidence="8" key="1">
    <citation type="journal article" date="2023" name="PeerJ">
        <title>Selection and evaluation of lactic acid bacteria from chicken feces in Thailand as potential probiotics.</title>
        <authorList>
            <person name="Khurajog B."/>
            <person name="Disastra Y."/>
            <person name="Lawwyne L.D."/>
            <person name="Sirichokchatchawan W."/>
            <person name="Niyomtham W."/>
            <person name="Yindee J."/>
            <person name="Hampson D.J."/>
            <person name="Prapasarakul N."/>
        </authorList>
    </citation>
    <scope>NUCLEOTIDE SEQUENCE</scope>
    <source>
        <strain evidence="8">BF9</strain>
    </source>
</reference>
<protein>
    <submittedName>
        <fullName evidence="8">CorA family divalent cation transporter</fullName>
    </submittedName>
</protein>
<evidence type="ECO:0000256" key="3">
    <source>
        <dbReference type="ARBA" id="ARBA00022692"/>
    </source>
</evidence>
<keyword evidence="3 7" id="KW-0812">Transmembrane</keyword>
<dbReference type="InterPro" id="IPR045861">
    <property type="entry name" value="CorA_cytoplasmic_dom"/>
</dbReference>
<proteinExistence type="inferred from homology"/>
<comment type="subcellular location">
    <subcellularLocation>
        <location evidence="1">Membrane</location>
        <topology evidence="1">Multi-pass membrane protein</topology>
    </subcellularLocation>
</comment>
<dbReference type="GO" id="GO:0046873">
    <property type="term" value="F:metal ion transmembrane transporter activity"/>
    <property type="evidence" value="ECO:0007669"/>
    <property type="project" value="InterPro"/>
</dbReference>
<gene>
    <name evidence="8" type="ORF">R0G89_08825</name>
</gene>
<dbReference type="KEGG" id="paci:A4V11_07440"/>
<feature type="transmembrane region" description="Helical" evidence="7">
    <location>
        <begin position="242"/>
        <end position="262"/>
    </location>
</feature>
<evidence type="ECO:0000256" key="5">
    <source>
        <dbReference type="ARBA" id="ARBA00023136"/>
    </source>
</evidence>
<dbReference type="GO" id="GO:0016020">
    <property type="term" value="C:membrane"/>
    <property type="evidence" value="ECO:0007669"/>
    <property type="project" value="UniProtKB-SubCell"/>
</dbReference>
<evidence type="ECO:0000256" key="1">
    <source>
        <dbReference type="ARBA" id="ARBA00004141"/>
    </source>
</evidence>
<dbReference type="Pfam" id="PF01544">
    <property type="entry name" value="CorA"/>
    <property type="match status" value="1"/>
</dbReference>
<comment type="similarity">
    <text evidence="2">Belongs to the CorA metal ion transporter (MIT) (TC 1.A.35) family.</text>
</comment>
<dbReference type="SUPFAM" id="SSF143865">
    <property type="entry name" value="CorA soluble domain-like"/>
    <property type="match status" value="1"/>
</dbReference>
<name>A0AAP3U285_PEDAC</name>
<dbReference type="InterPro" id="IPR002523">
    <property type="entry name" value="MgTranspt_CorA/ZnTranspt_ZntB"/>
</dbReference>